<comment type="caution">
    <text evidence="1">The sequence shown here is derived from an EMBL/GenBank/DDBJ whole genome shotgun (WGS) entry which is preliminary data.</text>
</comment>
<evidence type="ECO:0000313" key="1">
    <source>
        <dbReference type="EMBL" id="KAJ6643718.1"/>
    </source>
</evidence>
<gene>
    <name evidence="1" type="ORF">Bhyg_08683</name>
</gene>
<proteinExistence type="predicted"/>
<dbReference type="Proteomes" id="UP001151699">
    <property type="component" value="Chromosome B"/>
</dbReference>
<evidence type="ECO:0000313" key="2">
    <source>
        <dbReference type="Proteomes" id="UP001151699"/>
    </source>
</evidence>
<accession>A0A9Q0N529</accession>
<dbReference type="AlphaFoldDB" id="A0A9Q0N529"/>
<reference evidence="1" key="1">
    <citation type="submission" date="2022-07" db="EMBL/GenBank/DDBJ databases">
        <authorList>
            <person name="Trinca V."/>
            <person name="Uliana J.V.C."/>
            <person name="Torres T.T."/>
            <person name="Ward R.J."/>
            <person name="Monesi N."/>
        </authorList>
    </citation>
    <scope>NUCLEOTIDE SEQUENCE</scope>
    <source>
        <strain evidence="1">HSMRA1968</strain>
        <tissue evidence="1">Whole embryos</tissue>
    </source>
</reference>
<organism evidence="1 2">
    <name type="scientific">Pseudolycoriella hygida</name>
    <dbReference type="NCBI Taxonomy" id="35572"/>
    <lineage>
        <taxon>Eukaryota</taxon>
        <taxon>Metazoa</taxon>
        <taxon>Ecdysozoa</taxon>
        <taxon>Arthropoda</taxon>
        <taxon>Hexapoda</taxon>
        <taxon>Insecta</taxon>
        <taxon>Pterygota</taxon>
        <taxon>Neoptera</taxon>
        <taxon>Endopterygota</taxon>
        <taxon>Diptera</taxon>
        <taxon>Nematocera</taxon>
        <taxon>Sciaroidea</taxon>
        <taxon>Sciaridae</taxon>
        <taxon>Pseudolycoriella</taxon>
    </lineage>
</organism>
<sequence>MSDAGEFFMPSAEKHQSTKYSKRLIPMMGYIMGCACFKGVSGDIDKSCY</sequence>
<name>A0A9Q0N529_9DIPT</name>
<protein>
    <submittedName>
        <fullName evidence="1">Uncharacterized protein</fullName>
    </submittedName>
</protein>
<keyword evidence="2" id="KW-1185">Reference proteome</keyword>
<dbReference type="EMBL" id="WJQU01000002">
    <property type="protein sequence ID" value="KAJ6643718.1"/>
    <property type="molecule type" value="Genomic_DNA"/>
</dbReference>